<dbReference type="GO" id="GO:0043683">
    <property type="term" value="P:type IV pilus assembly"/>
    <property type="evidence" value="ECO:0007669"/>
    <property type="project" value="TreeGrafter"/>
</dbReference>
<evidence type="ECO:0000256" key="1">
    <source>
        <dbReference type="SAM" id="Phobius"/>
    </source>
</evidence>
<proteinExistence type="predicted"/>
<protein>
    <submittedName>
        <fullName evidence="2">PilN domain-containing protein</fullName>
    </submittedName>
</protein>
<dbReference type="Proteomes" id="UP001140973">
    <property type="component" value="Unassembled WGS sequence"/>
</dbReference>
<name>A0A9X4IXY3_9VIBR</name>
<dbReference type="GO" id="GO:0043107">
    <property type="term" value="P:type IV pilus-dependent motility"/>
    <property type="evidence" value="ECO:0007669"/>
    <property type="project" value="TreeGrafter"/>
</dbReference>
<dbReference type="InterPro" id="IPR007813">
    <property type="entry name" value="PilN"/>
</dbReference>
<feature type="transmembrane region" description="Helical" evidence="1">
    <location>
        <begin position="21"/>
        <end position="44"/>
    </location>
</feature>
<gene>
    <name evidence="3" type="ORF">L9W73_01360</name>
    <name evidence="2" type="ORF">L9X51_00070</name>
</gene>
<keyword evidence="1" id="KW-0472">Membrane</keyword>
<dbReference type="RefSeq" id="WP_176246035.1">
    <property type="nucleotide sequence ID" value="NZ_JAAKZK010000022.1"/>
</dbReference>
<dbReference type="InterPro" id="IPR052534">
    <property type="entry name" value="Extracell_DNA_Util/SecSys_Comp"/>
</dbReference>
<evidence type="ECO:0000313" key="3">
    <source>
        <dbReference type="EMBL" id="MDE1355966.1"/>
    </source>
</evidence>
<evidence type="ECO:0000313" key="2">
    <source>
        <dbReference type="EMBL" id="MDE1344835.1"/>
    </source>
</evidence>
<keyword evidence="1" id="KW-1133">Transmembrane helix</keyword>
<evidence type="ECO:0000313" key="4">
    <source>
        <dbReference type="Proteomes" id="UP001140978"/>
    </source>
</evidence>
<comment type="caution">
    <text evidence="2">The sequence shown here is derived from an EMBL/GenBank/DDBJ whole genome shotgun (WGS) entry which is preliminary data.</text>
</comment>
<sequence>MLQRINLLPWREQQRAAHQRRFIGLTMLGVICALGIQWGIGLYLTDQALYQQSRLDYLNHYIQKLDTQINALKLTEQEHKALLTRLSVVESLQRQRNTTTQLMNLMPQLIPEGVYIDKLKMQGQKIEVMGIGDSTARLATMLDNLEKSPLLAEVEMHSIVHGKQRFGKAFQTFSLSFMFHAPTPNSRPPMEITNEGGQRG</sequence>
<organism evidence="2 4">
    <name type="scientific">Vibrio aestuarianus</name>
    <dbReference type="NCBI Taxonomy" id="28171"/>
    <lineage>
        <taxon>Bacteria</taxon>
        <taxon>Pseudomonadati</taxon>
        <taxon>Pseudomonadota</taxon>
        <taxon>Gammaproteobacteria</taxon>
        <taxon>Vibrionales</taxon>
        <taxon>Vibrionaceae</taxon>
        <taxon>Vibrio</taxon>
    </lineage>
</organism>
<dbReference type="Pfam" id="PF05137">
    <property type="entry name" value="PilN"/>
    <property type="match status" value="1"/>
</dbReference>
<dbReference type="Proteomes" id="UP001140978">
    <property type="component" value="Unassembled WGS sequence"/>
</dbReference>
<accession>A0A9X4IXY3</accession>
<dbReference type="PANTHER" id="PTHR40278:SF2">
    <property type="entry name" value="TYPE IV PILUS INNER MEMBRANE COMPONENT PILN"/>
    <property type="match status" value="1"/>
</dbReference>
<keyword evidence="1" id="KW-0812">Transmembrane</keyword>
<dbReference type="EMBL" id="JAKNAX010000001">
    <property type="protein sequence ID" value="MDE1344835.1"/>
    <property type="molecule type" value="Genomic_DNA"/>
</dbReference>
<dbReference type="PANTHER" id="PTHR40278">
    <property type="entry name" value="DNA UTILIZATION PROTEIN HOFN"/>
    <property type="match status" value="1"/>
</dbReference>
<dbReference type="AlphaFoldDB" id="A0A9X4IXY3"/>
<dbReference type="EMBL" id="JAKNAP010000003">
    <property type="protein sequence ID" value="MDE1355966.1"/>
    <property type="molecule type" value="Genomic_DNA"/>
</dbReference>
<reference evidence="2" key="1">
    <citation type="submission" date="2022-02" db="EMBL/GenBank/DDBJ databases">
        <title>Emergence and expansion in Europe of a Vibrio aestuarianus clonal complex pathogenic for oysters.</title>
        <authorList>
            <person name="Mesnil A."/>
            <person name="Travers M.-A."/>
        </authorList>
    </citation>
    <scope>NUCLEOTIDE SEQUENCE</scope>
    <source>
        <strain evidence="3">151-ITT-15-cp-1</strain>
        <strain evidence="2">19_064_15T1</strain>
    </source>
</reference>